<feature type="transmembrane region" description="Helical" evidence="1">
    <location>
        <begin position="416"/>
        <end position="435"/>
    </location>
</feature>
<name>A0LNL3_SYNFM</name>
<evidence type="ECO:0000256" key="1">
    <source>
        <dbReference type="SAM" id="Phobius"/>
    </source>
</evidence>
<feature type="transmembrane region" description="Helical" evidence="1">
    <location>
        <begin position="261"/>
        <end position="277"/>
    </location>
</feature>
<protein>
    <recommendedName>
        <fullName evidence="4">O-antigen polymerase</fullName>
    </recommendedName>
</protein>
<feature type="transmembrane region" description="Helical" evidence="1">
    <location>
        <begin position="442"/>
        <end position="461"/>
    </location>
</feature>
<dbReference type="EMBL" id="CP000478">
    <property type="protein sequence ID" value="ABK19015.1"/>
    <property type="molecule type" value="Genomic_DNA"/>
</dbReference>
<accession>A0LNL3</accession>
<evidence type="ECO:0008006" key="4">
    <source>
        <dbReference type="Google" id="ProtNLM"/>
    </source>
</evidence>
<feature type="transmembrane region" description="Helical" evidence="1">
    <location>
        <begin position="120"/>
        <end position="141"/>
    </location>
</feature>
<feature type="transmembrane region" description="Helical" evidence="1">
    <location>
        <begin position="58"/>
        <end position="79"/>
    </location>
</feature>
<feature type="transmembrane region" description="Helical" evidence="1">
    <location>
        <begin position="467"/>
        <end position="486"/>
    </location>
</feature>
<dbReference type="Proteomes" id="UP000001784">
    <property type="component" value="Chromosome"/>
</dbReference>
<dbReference type="OrthoDB" id="7928301at2"/>
<dbReference type="STRING" id="335543.Sfum_3342"/>
<dbReference type="NCBIfam" id="TIGR04370">
    <property type="entry name" value="glyco_rpt_poly"/>
    <property type="match status" value="1"/>
</dbReference>
<feature type="transmembrane region" description="Helical" evidence="1">
    <location>
        <begin position="172"/>
        <end position="189"/>
    </location>
</feature>
<feature type="transmembrane region" description="Helical" evidence="1">
    <location>
        <begin position="209"/>
        <end position="229"/>
    </location>
</feature>
<feature type="transmembrane region" description="Helical" evidence="1">
    <location>
        <begin position="284"/>
        <end position="302"/>
    </location>
</feature>
<dbReference type="InParanoid" id="A0LNL3"/>
<dbReference type="AlphaFoldDB" id="A0LNL3"/>
<evidence type="ECO:0000313" key="2">
    <source>
        <dbReference type="EMBL" id="ABK19015.1"/>
    </source>
</evidence>
<keyword evidence="1" id="KW-0472">Membrane</keyword>
<feature type="transmembrane region" description="Helical" evidence="1">
    <location>
        <begin position="88"/>
        <end position="108"/>
    </location>
</feature>
<feature type="transmembrane region" description="Helical" evidence="1">
    <location>
        <begin position="236"/>
        <end position="255"/>
    </location>
</feature>
<proteinExistence type="predicted"/>
<gene>
    <name evidence="2" type="ordered locus">Sfum_3342</name>
</gene>
<dbReference type="HOGENOM" id="CLU_601002_0_0_7"/>
<keyword evidence="3" id="KW-1185">Reference proteome</keyword>
<keyword evidence="1" id="KW-1133">Transmembrane helix</keyword>
<dbReference type="KEGG" id="sfu:Sfum_3342"/>
<dbReference type="eggNOG" id="ENOG5032PP5">
    <property type="taxonomic scope" value="Bacteria"/>
</dbReference>
<evidence type="ECO:0000313" key="3">
    <source>
        <dbReference type="Proteomes" id="UP000001784"/>
    </source>
</evidence>
<reference evidence="2 3" key="1">
    <citation type="submission" date="2006-10" db="EMBL/GenBank/DDBJ databases">
        <title>Complete sequence of Syntrophobacter fumaroxidans MPOB.</title>
        <authorList>
            <consortium name="US DOE Joint Genome Institute"/>
            <person name="Copeland A."/>
            <person name="Lucas S."/>
            <person name="Lapidus A."/>
            <person name="Barry K."/>
            <person name="Detter J.C."/>
            <person name="Glavina del Rio T."/>
            <person name="Hammon N."/>
            <person name="Israni S."/>
            <person name="Pitluck S."/>
            <person name="Goltsman E.G."/>
            <person name="Martinez M."/>
            <person name="Schmutz J."/>
            <person name="Larimer F."/>
            <person name="Land M."/>
            <person name="Hauser L."/>
            <person name="Kyrpides N."/>
            <person name="Kim E."/>
            <person name="Boone D.R."/>
            <person name="Brockman F."/>
            <person name="Culley D."/>
            <person name="Ferry J."/>
            <person name="Gunsalus R."/>
            <person name="McInerney M.J."/>
            <person name="Morrison M."/>
            <person name="Plugge C."/>
            <person name="Rohlin L."/>
            <person name="Scholten J."/>
            <person name="Sieber J."/>
            <person name="Stams A.J.M."/>
            <person name="Worm P."/>
            <person name="Henstra A.M."/>
            <person name="Richardson P."/>
        </authorList>
    </citation>
    <scope>NUCLEOTIDE SEQUENCE [LARGE SCALE GENOMIC DNA]</scope>
    <source>
        <strain evidence="3">DSM 10017 / MPOB</strain>
    </source>
</reference>
<keyword evidence="1" id="KW-0812">Transmembrane</keyword>
<organism evidence="2 3">
    <name type="scientific">Syntrophobacter fumaroxidans (strain DSM 10017 / MPOB)</name>
    <dbReference type="NCBI Taxonomy" id="335543"/>
    <lineage>
        <taxon>Bacteria</taxon>
        <taxon>Pseudomonadati</taxon>
        <taxon>Thermodesulfobacteriota</taxon>
        <taxon>Syntrophobacteria</taxon>
        <taxon>Syntrophobacterales</taxon>
        <taxon>Syntrophobacteraceae</taxon>
        <taxon>Syntrophobacter</taxon>
    </lineage>
</organism>
<sequence length="514" mass="57820">MLRRRPFRAQDLKHRNEDDFRFNRVEGLRQETPPVHGTRRLALKPDGARETNSHIMTIQYSLIFLTALVCLGAMIWVWIKYKETIHPVLIIGPLMFGAYAWTPFLGILEDAFPALIDSERLTIVLSVNLAFISAYFAGCLWQTKKIPRSAALSSFDEMLAFMRRLRPKVTKLAVFLAAFAHFGYWSGIIHSGGFLSAFGQAKGGGSTGVGYLDESMLAGFPAAIAFAASRSGRGKLARQLVCCALMMLPGLIQGTFGGRRGPLFLSLMTLMLCWFLIRGKQPTIKALAIATLVCSLAVLFWGSQRKHVYLGSTEGMEVDRFLESIQEERGSEGGTFTTGAALIVTSMESGKYNWGSRYLVTYFVRPIPRQFFEDKQQVYYWGTSGAPDAYDFLRVMGWEPLAGFATGFVADLFVEFSWGGLIVAFLYGALVGFVWRRARLLGGIWLMELCLAMMLSIYIPTQSVSAFLQRFLLMSGFCWIGWRLILQRDWRLWQSRLRLERQGRSVAPVPGLLR</sequence>